<accession>A0A923PMB1</accession>
<dbReference type="Proteomes" id="UP000650081">
    <property type="component" value="Unassembled WGS sequence"/>
</dbReference>
<comment type="caution">
    <text evidence="1">The sequence shown here is derived from an EMBL/GenBank/DDBJ whole genome shotgun (WGS) entry which is preliminary data.</text>
</comment>
<protein>
    <submittedName>
        <fullName evidence="1">Uncharacterized protein</fullName>
    </submittedName>
</protein>
<dbReference type="EMBL" id="JACSIT010000153">
    <property type="protein sequence ID" value="MBC6996660.1"/>
    <property type="molecule type" value="Genomic_DNA"/>
</dbReference>
<dbReference type="RefSeq" id="WP_187468663.1">
    <property type="nucleotide sequence ID" value="NZ_JACSIT010000153.1"/>
</dbReference>
<evidence type="ECO:0000313" key="1">
    <source>
        <dbReference type="EMBL" id="MBC6996660.1"/>
    </source>
</evidence>
<reference evidence="1" key="1">
    <citation type="submission" date="2020-08" db="EMBL/GenBank/DDBJ databases">
        <title>Lewinella bacteria from marine environments.</title>
        <authorList>
            <person name="Zhong Y."/>
        </authorList>
    </citation>
    <scope>NUCLEOTIDE SEQUENCE</scope>
    <source>
        <strain evidence="1">KCTC 42187</strain>
    </source>
</reference>
<keyword evidence="2" id="KW-1185">Reference proteome</keyword>
<proteinExistence type="predicted"/>
<dbReference type="AlphaFoldDB" id="A0A923PMB1"/>
<sequence length="272" mass="30309">MLLNRASLKSLFSKGKFPSENHFAHLIDSSVNKMEDGIAKTAADGLQLAPQGDFNQVLSVYERMDLPLPAWQVKLLKENDARGLSFEKVERDANNEPTSFPRLFLADDGKVGINTRQPHFAFQVDAPAAFHTRLGTRAGKVPGDGTWHPILSGLKAPAAFEAVARIDGPAGRGKYAITHAIALATFGGKGARPRIRQTRSYYGWFWNRIEFRWAGTLFDYALEVRTRQHYGFSEEKAPSMICFHLTELWDSNALHPDQLPLVQTPTPPPPTQ</sequence>
<organism evidence="1 2">
    <name type="scientific">Neolewinella lacunae</name>
    <dbReference type="NCBI Taxonomy" id="1517758"/>
    <lineage>
        <taxon>Bacteria</taxon>
        <taxon>Pseudomonadati</taxon>
        <taxon>Bacteroidota</taxon>
        <taxon>Saprospiria</taxon>
        <taxon>Saprospirales</taxon>
        <taxon>Lewinellaceae</taxon>
        <taxon>Neolewinella</taxon>
    </lineage>
</organism>
<evidence type="ECO:0000313" key="2">
    <source>
        <dbReference type="Proteomes" id="UP000650081"/>
    </source>
</evidence>
<name>A0A923PMB1_9BACT</name>
<gene>
    <name evidence="1" type="ORF">H9S92_20985</name>
</gene>